<feature type="compositionally biased region" description="Basic and acidic residues" evidence="1">
    <location>
        <begin position="271"/>
        <end position="281"/>
    </location>
</feature>
<accession>A0A0F9KUB9</accession>
<dbReference type="AlphaFoldDB" id="A0A0F9KUB9"/>
<evidence type="ECO:0000256" key="1">
    <source>
        <dbReference type="SAM" id="MobiDB-lite"/>
    </source>
</evidence>
<organism evidence="2">
    <name type="scientific">marine sediment metagenome</name>
    <dbReference type="NCBI Taxonomy" id="412755"/>
    <lineage>
        <taxon>unclassified sequences</taxon>
        <taxon>metagenomes</taxon>
        <taxon>ecological metagenomes</taxon>
    </lineage>
</organism>
<proteinExistence type="predicted"/>
<gene>
    <name evidence="2" type="ORF">LCGC14_1660540</name>
</gene>
<dbReference type="Gene3D" id="3.40.50.410">
    <property type="entry name" value="von Willebrand factor, type A domain"/>
    <property type="match status" value="1"/>
</dbReference>
<dbReference type="EMBL" id="LAZR01014102">
    <property type="protein sequence ID" value="KKM18950.1"/>
    <property type="molecule type" value="Genomic_DNA"/>
</dbReference>
<dbReference type="InterPro" id="IPR036465">
    <property type="entry name" value="vWFA_dom_sf"/>
</dbReference>
<evidence type="ECO:0008006" key="3">
    <source>
        <dbReference type="Google" id="ProtNLM"/>
    </source>
</evidence>
<feature type="region of interest" description="Disordered" evidence="1">
    <location>
        <begin position="262"/>
        <end position="281"/>
    </location>
</feature>
<name>A0A0F9KUB9_9ZZZZ</name>
<comment type="caution">
    <text evidence="2">The sequence shown here is derived from an EMBL/GenBank/DDBJ whole genome shotgun (WGS) entry which is preliminary data.</text>
</comment>
<sequence>MVKEIQKSGKKSTKTKSTKKVDTHIHFVLDETGSMHQHPTIDGFNEYLGGLRKDKKNRYKMSLTKFDSTGIETIYEGLDLKKVPNLSTDTYIPGAMTNLNDAVGHTIKCMDKLFENMKKKCNILLVIMTDGYENASKEFNSTQIAKLIKEKQECGWTVTFLGANIDTQSVGRTYQIDSSNVKSYATSNMGATMRGLSVATATFASTAVAGSSTTDFFEGTEDWTKDDSDSSVNISSAVHNPVSKQELFDSLNLDALTVNKSTRSSTTVVKPLKDTEDKDNG</sequence>
<protein>
    <recommendedName>
        <fullName evidence="3">VWFA domain-containing protein</fullName>
    </recommendedName>
</protein>
<evidence type="ECO:0000313" key="2">
    <source>
        <dbReference type="EMBL" id="KKM18950.1"/>
    </source>
</evidence>
<reference evidence="2" key="1">
    <citation type="journal article" date="2015" name="Nature">
        <title>Complex archaea that bridge the gap between prokaryotes and eukaryotes.</title>
        <authorList>
            <person name="Spang A."/>
            <person name="Saw J.H."/>
            <person name="Jorgensen S.L."/>
            <person name="Zaremba-Niedzwiedzka K."/>
            <person name="Martijn J."/>
            <person name="Lind A.E."/>
            <person name="van Eijk R."/>
            <person name="Schleper C."/>
            <person name="Guy L."/>
            <person name="Ettema T.J."/>
        </authorList>
    </citation>
    <scope>NUCLEOTIDE SEQUENCE</scope>
</reference>
<dbReference type="SUPFAM" id="SSF53300">
    <property type="entry name" value="vWA-like"/>
    <property type="match status" value="1"/>
</dbReference>